<comment type="caution">
    <text evidence="2">The sequence shown here is derived from an EMBL/GenBank/DDBJ whole genome shotgun (WGS) entry which is preliminary data.</text>
</comment>
<dbReference type="Proteomes" id="UP001160499">
    <property type="component" value="Unassembled WGS sequence"/>
</dbReference>
<reference evidence="2 3" key="1">
    <citation type="submission" date="2023-04" db="EMBL/GenBank/DDBJ databases">
        <title>Forest soil microbial communities from Buena Vista Peninsula, Colon Province, Panama.</title>
        <authorList>
            <person name="Bouskill N."/>
        </authorList>
    </citation>
    <scope>NUCLEOTIDE SEQUENCE [LARGE SCALE GENOMIC DNA]</scope>
    <source>
        <strain evidence="2 3">GGS1</strain>
    </source>
</reference>
<evidence type="ECO:0000256" key="1">
    <source>
        <dbReference type="SAM" id="MobiDB-lite"/>
    </source>
</evidence>
<evidence type="ECO:0000313" key="3">
    <source>
        <dbReference type="Proteomes" id="UP001160499"/>
    </source>
</evidence>
<feature type="region of interest" description="Disordered" evidence="1">
    <location>
        <begin position="73"/>
        <end position="99"/>
    </location>
</feature>
<name>A0ABT6LVM8_9ACTN</name>
<organism evidence="2 3">
    <name type="scientific">Streptomyces pseudovenezuelae</name>
    <dbReference type="NCBI Taxonomy" id="67350"/>
    <lineage>
        <taxon>Bacteria</taxon>
        <taxon>Bacillati</taxon>
        <taxon>Actinomycetota</taxon>
        <taxon>Actinomycetes</taxon>
        <taxon>Kitasatosporales</taxon>
        <taxon>Streptomycetaceae</taxon>
        <taxon>Streptomyces</taxon>
        <taxon>Streptomyces aurantiacus group</taxon>
    </lineage>
</organism>
<proteinExistence type="predicted"/>
<keyword evidence="3" id="KW-1185">Reference proteome</keyword>
<accession>A0ABT6LVM8</accession>
<evidence type="ECO:0000313" key="2">
    <source>
        <dbReference type="EMBL" id="MDH6219731.1"/>
    </source>
</evidence>
<protein>
    <submittedName>
        <fullName evidence="2">Uncharacterized protein</fullName>
    </submittedName>
</protein>
<dbReference type="RefSeq" id="WP_280880522.1">
    <property type="nucleotide sequence ID" value="NZ_JARXVH010000013.1"/>
</dbReference>
<sequence length="241" mass="25752">MTTDMSPRPPVPELWQALDEAAHGCTPTTFPIERIMRRSEAIKRRRRWAAVGLSAALLVPVGVEVVSLSAPAASHTVTGADPQPASPSAGRETPRSDSEVRIVRQGQRVQAGLGVWYLLKPTEVCDAQSGDEQPICVGDLDVNQPGTVPVTENSYPLPQGVVHILAYTGKVPAARITMTEDGRTTVLPIVRLAGRPAYVSTYAVSAPEDPGQRTQSPRKLDGPVFRVYGADGKELASVGGW</sequence>
<dbReference type="EMBL" id="JARXVH010000013">
    <property type="protein sequence ID" value="MDH6219731.1"/>
    <property type="molecule type" value="Genomic_DNA"/>
</dbReference>
<gene>
    <name evidence="2" type="ORF">M2283_007070</name>
</gene>